<dbReference type="Proteomes" id="UP000663889">
    <property type="component" value="Unassembled WGS sequence"/>
</dbReference>
<dbReference type="Pfam" id="PF10142">
    <property type="entry name" value="PhoPQ_related"/>
    <property type="match status" value="1"/>
</dbReference>
<sequence length="126" mass="15044">MQTIVNNWLAMKIKGIIWDDASYDYGVTRTRPNTMISYCHLLNLGSQSTPLDDYVRAQDFHFVWSLIQTCDEQDYKLYILNFISLKMIRCRPIWWYYLCVIVPPKLTWPNTGFMLMDQGRNTDQFE</sequence>
<accession>A0A815J5X7</accession>
<dbReference type="AlphaFoldDB" id="A0A815J5X7"/>
<reference evidence="2" key="1">
    <citation type="submission" date="2021-02" db="EMBL/GenBank/DDBJ databases">
        <authorList>
            <person name="Nowell W R."/>
        </authorList>
    </citation>
    <scope>NUCLEOTIDE SEQUENCE</scope>
</reference>
<dbReference type="Proteomes" id="UP000663882">
    <property type="component" value="Unassembled WGS sequence"/>
</dbReference>
<name>A0A815J5X7_9BILA</name>
<dbReference type="InterPro" id="IPR009199">
    <property type="entry name" value="PhoPQ-act_pathogen-rel_PqaA"/>
</dbReference>
<dbReference type="EMBL" id="CAJOBE010010087">
    <property type="protein sequence ID" value="CAF4099867.1"/>
    <property type="molecule type" value="Genomic_DNA"/>
</dbReference>
<dbReference type="EMBL" id="CAJNOO010004261">
    <property type="protein sequence ID" value="CAF1374921.1"/>
    <property type="molecule type" value="Genomic_DNA"/>
</dbReference>
<protein>
    <submittedName>
        <fullName evidence="2">Uncharacterized protein</fullName>
    </submittedName>
</protein>
<gene>
    <name evidence="3" type="ORF">FNK824_LOCUS31341</name>
    <name evidence="2" type="ORF">RFH988_LOCUS33538</name>
    <name evidence="1" type="ORF">SEV965_LOCUS28501</name>
</gene>
<dbReference type="EMBL" id="CAJNOU010002721">
    <property type="protein sequence ID" value="CAF1344076.1"/>
    <property type="molecule type" value="Genomic_DNA"/>
</dbReference>
<evidence type="ECO:0000313" key="4">
    <source>
        <dbReference type="Proteomes" id="UP000663882"/>
    </source>
</evidence>
<evidence type="ECO:0000313" key="3">
    <source>
        <dbReference type="EMBL" id="CAF4099867.1"/>
    </source>
</evidence>
<proteinExistence type="predicted"/>
<comment type="caution">
    <text evidence="2">The sequence shown here is derived from an EMBL/GenBank/DDBJ whole genome shotgun (WGS) entry which is preliminary data.</text>
</comment>
<dbReference type="Proteomes" id="UP000663874">
    <property type="component" value="Unassembled WGS sequence"/>
</dbReference>
<dbReference type="PANTHER" id="PTHR31497">
    <property type="entry name" value="AUTOCRINE PROLIFERATION REPRESSOR PROTEIN A"/>
    <property type="match status" value="1"/>
</dbReference>
<dbReference type="OrthoDB" id="2146371at2759"/>
<organism evidence="2 4">
    <name type="scientific">Rotaria sordida</name>
    <dbReference type="NCBI Taxonomy" id="392033"/>
    <lineage>
        <taxon>Eukaryota</taxon>
        <taxon>Metazoa</taxon>
        <taxon>Spiralia</taxon>
        <taxon>Gnathifera</taxon>
        <taxon>Rotifera</taxon>
        <taxon>Eurotatoria</taxon>
        <taxon>Bdelloidea</taxon>
        <taxon>Philodinida</taxon>
        <taxon>Philodinidae</taxon>
        <taxon>Rotaria</taxon>
    </lineage>
</organism>
<dbReference type="PANTHER" id="PTHR31497:SF0">
    <property type="entry name" value="AUTOCRINE PROLIFERATION REPRESSOR PROTEIN A"/>
    <property type="match status" value="1"/>
</dbReference>
<evidence type="ECO:0000313" key="2">
    <source>
        <dbReference type="EMBL" id="CAF1374921.1"/>
    </source>
</evidence>
<evidence type="ECO:0000313" key="1">
    <source>
        <dbReference type="EMBL" id="CAF1344076.1"/>
    </source>
</evidence>